<feature type="chain" id="PRO_5039045935" evidence="8">
    <location>
        <begin position="36"/>
        <end position="1033"/>
    </location>
</feature>
<sequence>MNLIMKRWAKVPRMMAAWLALLLVVGCLPAWPVQAAAETVEGAEFDQLRARWVEFLTGGTAYDPADPDIALAIEAVSSNVSNAEGSGLWDRMNKEAGRAYLWSDLQGTASDQMSAGYVRLKQMALAYSTYGSPLYRNEELKRDIVGGLDWMYANRYNENKSETGNWWDWEIGTPQNLNDTVVLMYDALTPQQIGNYMKAVDRFVPDPTRRTNLPSLVETGANRLDKALVVIIRGVLEERSAKIEQGRDAISQVFDYVTRGDGFYKDGSFIQHVNIAYTGSYGGVLLNDMGKLLTVLANSRWAITDPKLEHAYSWVTDSYEPLVYRGKMMDLVFGRARFRSFEKKNPPFTGILRMARYAPKEIADDFNGMVKNWILSDTTRTRPYDGLGVADIVLLRSVLDNPDVPAHPQRIGHTTFAGMDRISHLREDYAFGIEMSSSRIANYENSISDSVTSWHIGEGMTFLYNADAQQFNDGFWPTVNPFRLPGTTSDGAPRRSPKTTSKSWVGGTSIDGLYGAAGMDLNPDNSTLAGKKSWFLFDDEIVALGAGIGSTDNRKIETIVENRKINAHGDNALTINGQTQPAELGWSDTVKGVRWAHLEGNVPGADVGYYFPEPAAVTGSREARTGAWSNINQGDSPAPITRHYVSLALEHGVQPSDASYSYVLLPNKDAAATEAYSARPDIEVIRNSADIQAVKETRLGLTAANFWHAGTVDLVRSEQPASVIVKEEGNELTMSVSDPTKNQGTLILEIGKPGFEVLSKSDTVTVLRTSPTIQLKVNAAGSLGTAHQVKLTYDAEAPVYFPPVQEEQFAPVGDSFVWDGANANTNFGSSTYLVARNGGSGFKRQSFFKFDLGGYTGEVNAAKLWVYGSTDQPGGVTALAVADDSWTESEVTWSRKPALGQKLDTASFDTAAGWKAFDVTSFVQAELSGDGIVSIGIDTVDNRYASMNSREAAEHRPYLQVLSSGNDATPPVTSDDADEEWHRTARQPGSGEVGSGEDRQDGASHCPDGNRNRVPDGSGGVPCSGGGCLKRGI</sequence>
<dbReference type="Gene3D" id="1.50.10.100">
    <property type="entry name" value="Chondroitin AC/alginate lyase"/>
    <property type="match status" value="1"/>
</dbReference>
<name>H3SJM0_9BACL</name>
<dbReference type="SUPFAM" id="SSF74650">
    <property type="entry name" value="Galactose mutarotase-like"/>
    <property type="match status" value="1"/>
</dbReference>
<keyword evidence="3" id="KW-0964">Secreted</keyword>
<dbReference type="Gene3D" id="2.60.220.10">
    <property type="entry name" value="Polysaccharide lyase family 8-like, C-terminal"/>
    <property type="match status" value="1"/>
</dbReference>
<dbReference type="InterPro" id="IPR008929">
    <property type="entry name" value="Chondroitin_lyas"/>
</dbReference>
<evidence type="ECO:0000256" key="2">
    <source>
        <dbReference type="ARBA" id="ARBA00006699"/>
    </source>
</evidence>
<feature type="region of interest" description="Disordered" evidence="7">
    <location>
        <begin position="955"/>
        <end position="1026"/>
    </location>
</feature>
<feature type="active site" evidence="6">
    <location>
        <position position="272"/>
    </location>
</feature>
<evidence type="ECO:0000313" key="13">
    <source>
        <dbReference type="EMBL" id="EHQ60738.1"/>
    </source>
</evidence>
<feature type="compositionally biased region" description="Gly residues" evidence="7">
    <location>
        <begin position="1017"/>
        <end position="1026"/>
    </location>
</feature>
<dbReference type="InterPro" id="IPR011013">
    <property type="entry name" value="Gal_mutarotase_sf_dom"/>
</dbReference>
<dbReference type="Pfam" id="PF24517">
    <property type="entry name" value="CBM96"/>
    <property type="match status" value="1"/>
</dbReference>
<feature type="region of interest" description="Disordered" evidence="7">
    <location>
        <begin position="484"/>
        <end position="503"/>
    </location>
</feature>
<evidence type="ECO:0000313" key="14">
    <source>
        <dbReference type="Proteomes" id="UP000003900"/>
    </source>
</evidence>
<feature type="domain" description="Polysaccharide lyase family 8 central" evidence="9">
    <location>
        <begin position="413"/>
        <end position="668"/>
    </location>
</feature>
<dbReference type="Gene3D" id="2.70.98.10">
    <property type="match status" value="1"/>
</dbReference>
<dbReference type="Pfam" id="PF02278">
    <property type="entry name" value="Lyase_8"/>
    <property type="match status" value="1"/>
</dbReference>
<dbReference type="PROSITE" id="PS51257">
    <property type="entry name" value="PROKAR_LIPOPROTEIN"/>
    <property type="match status" value="1"/>
</dbReference>
<feature type="compositionally biased region" description="Basic and acidic residues" evidence="7">
    <location>
        <begin position="996"/>
        <end position="1014"/>
    </location>
</feature>
<feature type="domain" description="Polysaccharide lyase family 8 C-terminal" evidence="10">
    <location>
        <begin position="683"/>
        <end position="746"/>
    </location>
</feature>
<evidence type="ECO:0000259" key="9">
    <source>
        <dbReference type="Pfam" id="PF02278"/>
    </source>
</evidence>
<keyword evidence="4 8" id="KW-0732">Signal</keyword>
<dbReference type="CDD" id="cd01083">
    <property type="entry name" value="GAG_Lyase"/>
    <property type="match status" value="1"/>
</dbReference>
<comment type="similarity">
    <text evidence="2">Belongs to the polysaccharide lyase 8 family.</text>
</comment>
<dbReference type="AlphaFoldDB" id="H3SJM0"/>
<dbReference type="GO" id="GO:0005576">
    <property type="term" value="C:extracellular region"/>
    <property type="evidence" value="ECO:0007669"/>
    <property type="project" value="UniProtKB-SubCell"/>
</dbReference>
<feature type="domain" description="Carbohydrate-binding module family 96" evidence="12">
    <location>
        <begin position="807"/>
        <end position="961"/>
    </location>
</feature>
<feature type="active site" evidence="6">
    <location>
        <position position="281"/>
    </location>
</feature>
<dbReference type="InterPro" id="IPR038970">
    <property type="entry name" value="Lyase_8"/>
</dbReference>
<feature type="domain" description="Polysaccharide lyase 8 N-terminal alpha-helical" evidence="11">
    <location>
        <begin position="52"/>
        <end position="371"/>
    </location>
</feature>
<dbReference type="GO" id="GO:0030246">
    <property type="term" value="F:carbohydrate binding"/>
    <property type="evidence" value="ECO:0007669"/>
    <property type="project" value="InterPro"/>
</dbReference>
<feature type="signal peptide" evidence="8">
    <location>
        <begin position="1"/>
        <end position="35"/>
    </location>
</feature>
<dbReference type="InterPro" id="IPR011071">
    <property type="entry name" value="Lyase_8-like_C"/>
</dbReference>
<dbReference type="InterPro" id="IPR003159">
    <property type="entry name" value="Lyase_8_central_dom"/>
</dbReference>
<dbReference type="EMBL" id="AHKH01000058">
    <property type="protein sequence ID" value="EHQ60738.1"/>
    <property type="molecule type" value="Genomic_DNA"/>
</dbReference>
<evidence type="ECO:0000259" key="10">
    <source>
        <dbReference type="Pfam" id="PF02884"/>
    </source>
</evidence>
<evidence type="ECO:0000256" key="3">
    <source>
        <dbReference type="ARBA" id="ARBA00022525"/>
    </source>
</evidence>
<feature type="active site" evidence="6">
    <location>
        <position position="335"/>
    </location>
</feature>
<dbReference type="NCBIfam" id="NF033679">
    <property type="entry name" value="DNRLRE_dom"/>
    <property type="match status" value="1"/>
</dbReference>
<organism evidence="13 14">
    <name type="scientific">Paenibacillus dendritiformis C454</name>
    <dbReference type="NCBI Taxonomy" id="1131935"/>
    <lineage>
        <taxon>Bacteria</taxon>
        <taxon>Bacillati</taxon>
        <taxon>Bacillota</taxon>
        <taxon>Bacilli</taxon>
        <taxon>Bacillales</taxon>
        <taxon>Paenibacillaceae</taxon>
        <taxon>Paenibacillus</taxon>
    </lineage>
</organism>
<dbReference type="PATRIC" id="fig|1131935.3.peg.3890"/>
<dbReference type="PANTHER" id="PTHR38481">
    <property type="entry name" value="HYALURONATE LYASE"/>
    <property type="match status" value="1"/>
</dbReference>
<evidence type="ECO:0000256" key="5">
    <source>
        <dbReference type="ARBA" id="ARBA00023239"/>
    </source>
</evidence>
<evidence type="ECO:0000256" key="1">
    <source>
        <dbReference type="ARBA" id="ARBA00004613"/>
    </source>
</evidence>
<dbReference type="Pfam" id="PF08124">
    <property type="entry name" value="Lyase_8_N"/>
    <property type="match status" value="1"/>
</dbReference>
<dbReference type="InterPro" id="IPR055372">
    <property type="entry name" value="CBM96"/>
</dbReference>
<dbReference type="InterPro" id="IPR004103">
    <property type="entry name" value="Lyase_8_C"/>
</dbReference>
<evidence type="ECO:0000259" key="11">
    <source>
        <dbReference type="Pfam" id="PF08124"/>
    </source>
</evidence>
<keyword evidence="14" id="KW-1185">Reference proteome</keyword>
<dbReference type="InterPro" id="IPR012970">
    <property type="entry name" value="Lyase_8_alpha_N"/>
</dbReference>
<evidence type="ECO:0000256" key="6">
    <source>
        <dbReference type="PIRSR" id="PIRSR638970-1"/>
    </source>
</evidence>
<dbReference type="Pfam" id="PF02884">
    <property type="entry name" value="Lyase_8_C"/>
    <property type="match status" value="1"/>
</dbReference>
<dbReference type="GO" id="GO:0005975">
    <property type="term" value="P:carbohydrate metabolic process"/>
    <property type="evidence" value="ECO:0007669"/>
    <property type="project" value="InterPro"/>
</dbReference>
<evidence type="ECO:0000256" key="4">
    <source>
        <dbReference type="ARBA" id="ARBA00022729"/>
    </source>
</evidence>
<evidence type="ECO:0000259" key="12">
    <source>
        <dbReference type="Pfam" id="PF24517"/>
    </source>
</evidence>
<gene>
    <name evidence="13" type="ORF">PDENDC454_18738</name>
</gene>
<comment type="subcellular location">
    <subcellularLocation>
        <location evidence="1">Secreted</location>
    </subcellularLocation>
</comment>
<protein>
    <submittedName>
        <fullName evidence="13">Hyaluronate lyase</fullName>
    </submittedName>
</protein>
<comment type="caution">
    <text evidence="13">The sequence shown here is derived from an EMBL/GenBank/DDBJ whole genome shotgun (WGS) entry which is preliminary data.</text>
</comment>
<evidence type="ECO:0000256" key="8">
    <source>
        <dbReference type="SAM" id="SignalP"/>
    </source>
</evidence>
<evidence type="ECO:0000256" key="7">
    <source>
        <dbReference type="SAM" id="MobiDB-lite"/>
    </source>
</evidence>
<dbReference type="GO" id="GO:0016837">
    <property type="term" value="F:carbon-oxygen lyase activity, acting on polysaccharides"/>
    <property type="evidence" value="ECO:0007669"/>
    <property type="project" value="UniProtKB-ARBA"/>
</dbReference>
<dbReference type="SUPFAM" id="SSF49863">
    <property type="entry name" value="Hyaluronate lyase-like, C-terminal domain"/>
    <property type="match status" value="1"/>
</dbReference>
<keyword evidence="5 13" id="KW-0456">Lyase</keyword>
<accession>H3SJM0</accession>
<reference evidence="13 14" key="1">
    <citation type="journal article" date="2012" name="J. Bacteriol.">
        <title>Genome Sequence of the Pattern-Forming Social Bacterium Paenibacillus dendritiformis C454 Chiral Morphotype.</title>
        <authorList>
            <person name="Sirota-Madi A."/>
            <person name="Olender T."/>
            <person name="Helman Y."/>
            <person name="Brainis I."/>
            <person name="Finkelshtein A."/>
            <person name="Roth D."/>
            <person name="Hagai E."/>
            <person name="Leshkowitz D."/>
            <person name="Brodsky L."/>
            <person name="Galatenko V."/>
            <person name="Nikolaev V."/>
            <person name="Gutnick D.L."/>
            <person name="Lancet D."/>
            <person name="Ben-Jacob E."/>
        </authorList>
    </citation>
    <scope>NUCLEOTIDE SEQUENCE [LARGE SCALE GENOMIC DNA]</scope>
    <source>
        <strain evidence="13 14">C454</strain>
    </source>
</reference>
<dbReference type="InterPro" id="IPR014718">
    <property type="entry name" value="GH-type_carb-bd"/>
</dbReference>
<dbReference type="Proteomes" id="UP000003900">
    <property type="component" value="Unassembled WGS sequence"/>
</dbReference>
<proteinExistence type="inferred from homology"/>
<dbReference type="SUPFAM" id="SSF48230">
    <property type="entry name" value="Chondroitin AC/alginate lyase"/>
    <property type="match status" value="1"/>
</dbReference>
<dbReference type="PANTHER" id="PTHR38481:SF1">
    <property type="entry name" value="HYALURONATE LYASE"/>
    <property type="match status" value="1"/>
</dbReference>
<dbReference type="STRING" id="1131935.PDENDC454_18738"/>